<dbReference type="Gene3D" id="1.10.1200.80">
    <property type="entry name" value="Putative flavin oxidoreducatase, domain 2"/>
    <property type="match status" value="1"/>
</dbReference>
<dbReference type="Gene3D" id="3.20.20.70">
    <property type="entry name" value="Aldolase class I"/>
    <property type="match status" value="1"/>
</dbReference>
<dbReference type="GO" id="GO:0003723">
    <property type="term" value="F:RNA binding"/>
    <property type="evidence" value="ECO:0007669"/>
    <property type="project" value="TreeGrafter"/>
</dbReference>
<evidence type="ECO:0000313" key="3">
    <source>
        <dbReference type="Proteomes" id="UP000017908"/>
    </source>
</evidence>
<proteinExistence type="predicted"/>
<evidence type="ECO:0000259" key="1">
    <source>
        <dbReference type="Pfam" id="PF01207"/>
    </source>
</evidence>
<protein>
    <submittedName>
        <fullName evidence="2">tRNA-dihydrouridine synthase</fullName>
    </submittedName>
</protein>
<dbReference type="InterPro" id="IPR013785">
    <property type="entry name" value="Aldolase_TIM"/>
</dbReference>
<dbReference type="PANTHER" id="PTHR45846:SF1">
    <property type="entry name" value="TRNA-DIHYDROURIDINE(47) SYNTHASE [NAD(P)(+)]-LIKE"/>
    <property type="match status" value="1"/>
</dbReference>
<dbReference type="Proteomes" id="UP000017908">
    <property type="component" value="Unassembled WGS sequence"/>
</dbReference>
<organism evidence="2 3">
    <name type="scientific">Megasphaera elsdenii CAG:570</name>
    <dbReference type="NCBI Taxonomy" id="1263087"/>
    <lineage>
        <taxon>Bacteria</taxon>
        <taxon>Bacillati</taxon>
        <taxon>Bacillota</taxon>
        <taxon>Negativicutes</taxon>
        <taxon>Veillonellales</taxon>
        <taxon>Veillonellaceae</taxon>
        <taxon>Megasphaera</taxon>
    </lineage>
</organism>
<accession>R7MXX6</accession>
<gene>
    <name evidence="2" type="ORF">BN715_01692</name>
</gene>
<dbReference type="Pfam" id="PF01207">
    <property type="entry name" value="Dus"/>
    <property type="match status" value="1"/>
</dbReference>
<sequence>MKETGCGAVMVGRGAQGNPWIFPQIRHYLATGEVLPPPTAMERYEQMLSHFEALLAYKGEYIGVREMRSHASWYTHGLYGSAALRERINRAASADEFRSIVRDMMDKAR</sequence>
<reference evidence="2" key="1">
    <citation type="submission" date="2012-11" db="EMBL/GenBank/DDBJ databases">
        <title>Dependencies among metagenomic species, viruses, plasmids and units of genetic variation.</title>
        <authorList>
            <person name="Nielsen H.B."/>
            <person name="Almeida M."/>
            <person name="Juncker A.S."/>
            <person name="Rasmussen S."/>
            <person name="Li J."/>
            <person name="Sunagawa S."/>
            <person name="Plichta D."/>
            <person name="Gautier L."/>
            <person name="Le Chatelier E."/>
            <person name="Peletier E."/>
            <person name="Bonde I."/>
            <person name="Nielsen T."/>
            <person name="Manichanh C."/>
            <person name="Arumugam M."/>
            <person name="Batto J."/>
            <person name="Santos M.B.Q.D."/>
            <person name="Blom N."/>
            <person name="Borruel N."/>
            <person name="Burgdorf K.S."/>
            <person name="Boumezbeur F."/>
            <person name="Casellas F."/>
            <person name="Dore J."/>
            <person name="Guarner F."/>
            <person name="Hansen T."/>
            <person name="Hildebrand F."/>
            <person name="Kaas R.S."/>
            <person name="Kennedy S."/>
            <person name="Kristiansen K."/>
            <person name="Kultima J.R."/>
            <person name="Leonard P."/>
            <person name="Levenez F."/>
            <person name="Lund O."/>
            <person name="Moumen B."/>
            <person name="Le Paslier D."/>
            <person name="Pons N."/>
            <person name="Pedersen O."/>
            <person name="Prifti E."/>
            <person name="Qin J."/>
            <person name="Raes J."/>
            <person name="Tap J."/>
            <person name="Tims S."/>
            <person name="Ussery D.W."/>
            <person name="Yamada T."/>
            <person name="MetaHit consortium"/>
            <person name="Renault P."/>
            <person name="Sicheritz-Ponten T."/>
            <person name="Bork P."/>
            <person name="Wang J."/>
            <person name="Brunak S."/>
            <person name="Ehrlich S.D."/>
        </authorList>
    </citation>
    <scope>NUCLEOTIDE SEQUENCE [LARGE SCALE GENOMIC DNA]</scope>
</reference>
<dbReference type="PANTHER" id="PTHR45846">
    <property type="entry name" value="TRNA-DIHYDROURIDINE(47) SYNTHASE [NAD(P)(+)]-LIKE"/>
    <property type="match status" value="1"/>
</dbReference>
<feature type="domain" description="DUS-like FMN-binding" evidence="1">
    <location>
        <begin position="1"/>
        <end position="102"/>
    </location>
</feature>
<evidence type="ECO:0000313" key="2">
    <source>
        <dbReference type="EMBL" id="CDF05435.1"/>
    </source>
</evidence>
<dbReference type="InterPro" id="IPR024036">
    <property type="entry name" value="tRNA-dHydroUridine_Synthase_C"/>
</dbReference>
<dbReference type="AlphaFoldDB" id="R7MXX6"/>
<comment type="caution">
    <text evidence="2">The sequence shown here is derived from an EMBL/GenBank/DDBJ whole genome shotgun (WGS) entry which is preliminary data.</text>
</comment>
<dbReference type="GO" id="GO:0017150">
    <property type="term" value="F:tRNA dihydrouridine synthase activity"/>
    <property type="evidence" value="ECO:0007669"/>
    <property type="project" value="TreeGrafter"/>
</dbReference>
<dbReference type="InterPro" id="IPR035587">
    <property type="entry name" value="DUS-like_FMN-bd"/>
</dbReference>
<dbReference type="SUPFAM" id="SSF51395">
    <property type="entry name" value="FMN-linked oxidoreductases"/>
    <property type="match status" value="1"/>
</dbReference>
<name>R7MXX6_MEGEL</name>
<dbReference type="EMBL" id="CBKE010000267">
    <property type="protein sequence ID" value="CDF05435.1"/>
    <property type="molecule type" value="Genomic_DNA"/>
</dbReference>